<dbReference type="OrthoDB" id="6630425at2759"/>
<dbReference type="PROSITE" id="PS00233">
    <property type="entry name" value="CHIT_BIND_RR_1"/>
    <property type="match status" value="1"/>
</dbReference>
<keyword evidence="3" id="KW-0732">Signal</keyword>
<evidence type="ECO:0000313" key="5">
    <source>
        <dbReference type="Proteomes" id="UP000318571"/>
    </source>
</evidence>
<evidence type="ECO:0000256" key="2">
    <source>
        <dbReference type="PROSITE-ProRule" id="PRU00497"/>
    </source>
</evidence>
<name>A0A553P1F8_TIGCA</name>
<organism evidence="4 5">
    <name type="scientific">Tigriopus californicus</name>
    <name type="common">Marine copepod</name>
    <dbReference type="NCBI Taxonomy" id="6832"/>
    <lineage>
        <taxon>Eukaryota</taxon>
        <taxon>Metazoa</taxon>
        <taxon>Ecdysozoa</taxon>
        <taxon>Arthropoda</taxon>
        <taxon>Crustacea</taxon>
        <taxon>Multicrustacea</taxon>
        <taxon>Hexanauplia</taxon>
        <taxon>Copepoda</taxon>
        <taxon>Harpacticoida</taxon>
        <taxon>Harpacticidae</taxon>
        <taxon>Tigriopus</taxon>
    </lineage>
</organism>
<dbReference type="PANTHER" id="PTHR12236:SF79">
    <property type="entry name" value="CUTICULAR PROTEIN 50CB-RELATED"/>
    <property type="match status" value="1"/>
</dbReference>
<feature type="signal peptide" evidence="3">
    <location>
        <begin position="1"/>
        <end position="16"/>
    </location>
</feature>
<comment type="caution">
    <text evidence="4">The sequence shown here is derived from an EMBL/GenBank/DDBJ whole genome shotgun (WGS) entry which is preliminary data.</text>
</comment>
<dbReference type="OMA" id="KYEAYEY"/>
<dbReference type="PRINTS" id="PR00947">
    <property type="entry name" value="CUTICLE"/>
</dbReference>
<evidence type="ECO:0000256" key="1">
    <source>
        <dbReference type="ARBA" id="ARBA00022460"/>
    </source>
</evidence>
<keyword evidence="5" id="KW-1185">Reference proteome</keyword>
<reference evidence="4 5" key="1">
    <citation type="journal article" date="2018" name="Nat. Ecol. Evol.">
        <title>Genomic signatures of mitonuclear coevolution across populations of Tigriopus californicus.</title>
        <authorList>
            <person name="Barreto F.S."/>
            <person name="Watson E.T."/>
            <person name="Lima T.G."/>
            <person name="Willett C.S."/>
            <person name="Edmands S."/>
            <person name="Li W."/>
            <person name="Burton R.S."/>
        </authorList>
    </citation>
    <scope>NUCLEOTIDE SEQUENCE [LARGE SCALE GENOMIC DNA]</scope>
    <source>
        <strain evidence="4 5">San Diego</strain>
    </source>
</reference>
<dbReference type="Proteomes" id="UP000318571">
    <property type="component" value="Chromosome 7"/>
</dbReference>
<sequence>MKCFVVFSAIIAMGMAFPANPYQPAPHGAYKEESPKPFSYQYGVADQYSGTNFQKNENQNDYGVVEGSYTVLLPDGRKQIVNYHADHEGGFIADVQYEGQAQYPEAPKGGYHS</sequence>
<gene>
    <name evidence="4" type="ORF">TCAL_11944</name>
</gene>
<dbReference type="InterPro" id="IPR031311">
    <property type="entry name" value="CHIT_BIND_RR_consensus"/>
</dbReference>
<protein>
    <recommendedName>
        <fullName evidence="6">Cuticle protein 7</fullName>
    </recommendedName>
</protein>
<dbReference type="GO" id="GO:0031012">
    <property type="term" value="C:extracellular matrix"/>
    <property type="evidence" value="ECO:0007669"/>
    <property type="project" value="TreeGrafter"/>
</dbReference>
<proteinExistence type="predicted"/>
<accession>A0A553P1F8</accession>
<evidence type="ECO:0000313" key="4">
    <source>
        <dbReference type="EMBL" id="TRY71526.1"/>
    </source>
</evidence>
<feature type="chain" id="PRO_5021764015" description="Cuticle protein 7" evidence="3">
    <location>
        <begin position="17"/>
        <end position="113"/>
    </location>
</feature>
<dbReference type="AlphaFoldDB" id="A0A553P1F8"/>
<dbReference type="Pfam" id="PF00379">
    <property type="entry name" value="Chitin_bind_4"/>
    <property type="match status" value="1"/>
</dbReference>
<evidence type="ECO:0000256" key="3">
    <source>
        <dbReference type="SAM" id="SignalP"/>
    </source>
</evidence>
<evidence type="ECO:0008006" key="6">
    <source>
        <dbReference type="Google" id="ProtNLM"/>
    </source>
</evidence>
<dbReference type="GO" id="GO:0005615">
    <property type="term" value="C:extracellular space"/>
    <property type="evidence" value="ECO:0007669"/>
    <property type="project" value="TreeGrafter"/>
</dbReference>
<dbReference type="PROSITE" id="PS51155">
    <property type="entry name" value="CHIT_BIND_RR_2"/>
    <property type="match status" value="1"/>
</dbReference>
<dbReference type="GO" id="GO:0042302">
    <property type="term" value="F:structural constituent of cuticle"/>
    <property type="evidence" value="ECO:0007669"/>
    <property type="project" value="UniProtKB-UniRule"/>
</dbReference>
<dbReference type="InterPro" id="IPR051217">
    <property type="entry name" value="Insect_Cuticle_Struc_Prot"/>
</dbReference>
<dbReference type="EMBL" id="VCGU01000008">
    <property type="protein sequence ID" value="TRY71526.1"/>
    <property type="molecule type" value="Genomic_DNA"/>
</dbReference>
<dbReference type="PANTHER" id="PTHR12236">
    <property type="entry name" value="STRUCTURAL CONTITUENT OF CUTICLE"/>
    <property type="match status" value="1"/>
</dbReference>
<dbReference type="InterPro" id="IPR000618">
    <property type="entry name" value="Insect_cuticle"/>
</dbReference>
<keyword evidence="1 2" id="KW-0193">Cuticle</keyword>